<keyword evidence="4" id="KW-1133">Transmembrane helix</keyword>
<dbReference type="InterPro" id="IPR011009">
    <property type="entry name" value="Kinase-like_dom_sf"/>
</dbReference>
<evidence type="ECO:0000256" key="4">
    <source>
        <dbReference type="SAM" id="Phobius"/>
    </source>
</evidence>
<dbReference type="PANTHER" id="PTHR32444:SF226">
    <property type="entry name" value="BULB-TYPE LECTIN DOMAIN-CONTAINING PROTEIN"/>
    <property type="match status" value="1"/>
</dbReference>
<feature type="domain" description="Bulb-type lectin" evidence="5">
    <location>
        <begin position="42"/>
        <end position="162"/>
    </location>
</feature>
<gene>
    <name evidence="6" type="ORF">CITCOLO1_LOCUS2105</name>
</gene>
<keyword evidence="3" id="KW-0325">Glycoprotein</keyword>
<keyword evidence="4" id="KW-0812">Transmembrane</keyword>
<evidence type="ECO:0000256" key="1">
    <source>
        <dbReference type="ARBA" id="ARBA00022729"/>
    </source>
</evidence>
<name>A0ABP0XUU1_9ROSI</name>
<dbReference type="SUPFAM" id="SSF56112">
    <property type="entry name" value="Protein kinase-like (PK-like)"/>
    <property type="match status" value="1"/>
</dbReference>
<feature type="transmembrane region" description="Helical" evidence="4">
    <location>
        <begin position="440"/>
        <end position="463"/>
    </location>
</feature>
<keyword evidence="7" id="KW-1185">Reference proteome</keyword>
<evidence type="ECO:0000313" key="7">
    <source>
        <dbReference type="Proteomes" id="UP001642487"/>
    </source>
</evidence>
<evidence type="ECO:0000313" key="6">
    <source>
        <dbReference type="EMBL" id="CAK9310478.1"/>
    </source>
</evidence>
<keyword evidence="1" id="KW-0732">Signal</keyword>
<evidence type="ECO:0000259" key="5">
    <source>
        <dbReference type="PROSITE" id="PS50927"/>
    </source>
</evidence>
<protein>
    <recommendedName>
        <fullName evidence="5">Bulb-type lectin domain-containing protein</fullName>
    </recommendedName>
</protein>
<proteinExistence type="predicted"/>
<sequence length="552" mass="62618">MAIGNGTTTRILPFSCFLYCYYCFILVFFLVEFSHGQSTQTNNVLTQGQKLSIGSQLISSTANFMLGFYNPYNSNTTYLGISYNTNHQKPIWIANPNSPFPSNSTPVSLTIDANGSFKIQNGYYSFSLFDVEQPTTSSAILQDDGNFVLRELNRDGSVKQILWQSFDHPTDTLLPGMKIGINHKTNSTWSLTSWRTIGSPMAGAFTLAMNPNNTYQLLMFFRGALFWSSGNWKDGSFEFLQYLSNFDPYNSNQNQEMYINRVSNENETFFIYYIPKFDRSPTPYAYRNLYYPKLGELVLPQLRLEDGGNLGIYDRSSYSVCSLFENEDGGCVWKEQQKIPECRNWLYGFSEPFSPRSGYMEEGINGSNYNKQSGNLTMFECETICIFDCDCIAIGFSDEEDGTSCEIWKSGATFNSVYAGSREYFFLDPATQTGQGKWKVWMQVTIALTIPAILLLLCFIFYIKWKTQIFKVTGKMKRSFVCVMGFISEGFNILGIMIRQIRDGKKNPELQIFDFESIVSATNNFGDECKLGQGGFGPVYKGILTDGQESSH</sequence>
<evidence type="ECO:0000256" key="3">
    <source>
        <dbReference type="ARBA" id="ARBA00023180"/>
    </source>
</evidence>
<dbReference type="CDD" id="cd00028">
    <property type="entry name" value="B_lectin"/>
    <property type="match status" value="1"/>
</dbReference>
<feature type="transmembrane region" description="Helical" evidence="4">
    <location>
        <begin position="479"/>
        <end position="498"/>
    </location>
</feature>
<dbReference type="SMART" id="SM00108">
    <property type="entry name" value="B_lectin"/>
    <property type="match status" value="1"/>
</dbReference>
<accession>A0ABP0XUU1</accession>
<dbReference type="Gene3D" id="3.30.200.20">
    <property type="entry name" value="Phosphorylase Kinase, domain 1"/>
    <property type="match status" value="1"/>
</dbReference>
<feature type="transmembrane region" description="Helical" evidence="4">
    <location>
        <begin position="12"/>
        <end position="31"/>
    </location>
</feature>
<evidence type="ECO:0000256" key="2">
    <source>
        <dbReference type="ARBA" id="ARBA00023157"/>
    </source>
</evidence>
<reference evidence="6 7" key="1">
    <citation type="submission" date="2024-03" db="EMBL/GenBank/DDBJ databases">
        <authorList>
            <person name="Gkanogiannis A."/>
            <person name="Becerra Lopez-Lavalle L."/>
        </authorList>
    </citation>
    <scope>NUCLEOTIDE SEQUENCE [LARGE SCALE GENOMIC DNA]</scope>
</reference>
<dbReference type="Proteomes" id="UP001642487">
    <property type="component" value="Chromosome 1"/>
</dbReference>
<dbReference type="InterPro" id="IPR036426">
    <property type="entry name" value="Bulb-type_lectin_dom_sf"/>
</dbReference>
<organism evidence="6 7">
    <name type="scientific">Citrullus colocynthis</name>
    <name type="common">colocynth</name>
    <dbReference type="NCBI Taxonomy" id="252529"/>
    <lineage>
        <taxon>Eukaryota</taxon>
        <taxon>Viridiplantae</taxon>
        <taxon>Streptophyta</taxon>
        <taxon>Embryophyta</taxon>
        <taxon>Tracheophyta</taxon>
        <taxon>Spermatophyta</taxon>
        <taxon>Magnoliopsida</taxon>
        <taxon>eudicotyledons</taxon>
        <taxon>Gunneridae</taxon>
        <taxon>Pentapetalae</taxon>
        <taxon>rosids</taxon>
        <taxon>fabids</taxon>
        <taxon>Cucurbitales</taxon>
        <taxon>Cucurbitaceae</taxon>
        <taxon>Benincaseae</taxon>
        <taxon>Citrullus</taxon>
    </lineage>
</organism>
<dbReference type="PANTHER" id="PTHR32444">
    <property type="entry name" value="BULB-TYPE LECTIN DOMAIN-CONTAINING PROTEIN"/>
    <property type="match status" value="1"/>
</dbReference>
<dbReference type="PROSITE" id="PS50927">
    <property type="entry name" value="BULB_LECTIN"/>
    <property type="match status" value="1"/>
</dbReference>
<dbReference type="Gene3D" id="2.90.10.10">
    <property type="entry name" value="Bulb-type lectin domain"/>
    <property type="match status" value="1"/>
</dbReference>
<dbReference type="EMBL" id="OZ021735">
    <property type="protein sequence ID" value="CAK9310478.1"/>
    <property type="molecule type" value="Genomic_DNA"/>
</dbReference>
<dbReference type="Pfam" id="PF01453">
    <property type="entry name" value="B_lectin"/>
    <property type="match status" value="1"/>
</dbReference>
<keyword evidence="4" id="KW-0472">Membrane</keyword>
<keyword evidence="2" id="KW-1015">Disulfide bond</keyword>
<dbReference type="InterPro" id="IPR001480">
    <property type="entry name" value="Bulb-type_lectin_dom"/>
</dbReference>
<dbReference type="SUPFAM" id="SSF51110">
    <property type="entry name" value="alpha-D-mannose-specific plant lectins"/>
    <property type="match status" value="1"/>
</dbReference>